<dbReference type="PANTHER" id="PTHR22576:SF37">
    <property type="entry name" value="MUCOSA-ASSOCIATED LYMPHOID TISSUE LYMPHOMA TRANSLOCATION PROTEIN 1"/>
    <property type="match status" value="1"/>
</dbReference>
<sequence length="175" mass="19514">MVILDACRDNPFQSNIKNLKKCLAEIKGDMGFLIAYATAPDMPSYGNSKKRNSIYTAYLLSALRDKKKVSMSVLDLLTVVTNQVVAKTQKTQVPWYSTSLTERFCFVDCGHWCPECPQLLRGCEKHFQANRLTIAASCYKDVLEKEPSNTEGYLSVAQCLVSGILAINGVARRYG</sequence>
<dbReference type="EMBL" id="JSZA02000103">
    <property type="protein sequence ID" value="KHD09932.1"/>
    <property type="molecule type" value="Genomic_DNA"/>
</dbReference>
<dbReference type="InterPro" id="IPR052039">
    <property type="entry name" value="Caspase-related_regulators"/>
</dbReference>
<evidence type="ECO:0000313" key="2">
    <source>
        <dbReference type="EMBL" id="KHD09932.1"/>
    </source>
</evidence>
<accession>A0A0A6PHZ3</accession>
<comment type="caution">
    <text evidence="2">The sequence shown here is derived from an EMBL/GenBank/DDBJ whole genome shotgun (WGS) entry which is preliminary data.</text>
</comment>
<reference evidence="2 3" key="1">
    <citation type="journal article" date="2016" name="Front. Microbiol.">
        <title>Single-Cell (Meta-)Genomics of a Dimorphic Candidatus Thiomargarita nelsonii Reveals Genomic Plasticity.</title>
        <authorList>
            <person name="Flood B.E."/>
            <person name="Fliss P."/>
            <person name="Jones D.S."/>
            <person name="Dick G.J."/>
            <person name="Jain S."/>
            <person name="Kaster A.K."/>
            <person name="Winkel M."/>
            <person name="Mussmann M."/>
            <person name="Bailey J."/>
        </authorList>
    </citation>
    <scope>NUCLEOTIDE SEQUENCE [LARGE SCALE GENOMIC DNA]</scope>
    <source>
        <strain evidence="2">Hydrate Ridge</strain>
    </source>
</reference>
<dbReference type="Gene3D" id="3.40.50.1460">
    <property type="match status" value="1"/>
</dbReference>
<organism evidence="2 3">
    <name type="scientific">Candidatus Thiomargarita nelsonii</name>
    <dbReference type="NCBI Taxonomy" id="1003181"/>
    <lineage>
        <taxon>Bacteria</taxon>
        <taxon>Pseudomonadati</taxon>
        <taxon>Pseudomonadota</taxon>
        <taxon>Gammaproteobacteria</taxon>
        <taxon>Thiotrichales</taxon>
        <taxon>Thiotrichaceae</taxon>
        <taxon>Thiomargarita</taxon>
    </lineage>
</organism>
<name>A0A0A6PHZ3_9GAMM</name>
<dbReference type="SUPFAM" id="SSF52129">
    <property type="entry name" value="Caspase-like"/>
    <property type="match status" value="1"/>
</dbReference>
<proteinExistence type="predicted"/>
<protein>
    <recommendedName>
        <fullName evidence="1">Peptidase C14 caspase domain-containing protein</fullName>
    </recommendedName>
</protein>
<dbReference type="InterPro" id="IPR029030">
    <property type="entry name" value="Caspase-like_dom_sf"/>
</dbReference>
<dbReference type="PANTHER" id="PTHR22576">
    <property type="entry name" value="MUCOSA ASSOCIATED LYMPHOID TISSUE LYMPHOMA TRANSLOCATION PROTEIN 1/PARACASPASE"/>
    <property type="match status" value="1"/>
</dbReference>
<gene>
    <name evidence="2" type="ORF">PN36_22245</name>
</gene>
<dbReference type="GO" id="GO:0004197">
    <property type="term" value="F:cysteine-type endopeptidase activity"/>
    <property type="evidence" value="ECO:0007669"/>
    <property type="project" value="InterPro"/>
</dbReference>
<dbReference type="Proteomes" id="UP000030428">
    <property type="component" value="Unassembled WGS sequence"/>
</dbReference>
<dbReference type="GO" id="GO:0006508">
    <property type="term" value="P:proteolysis"/>
    <property type="evidence" value="ECO:0007669"/>
    <property type="project" value="InterPro"/>
</dbReference>
<keyword evidence="3" id="KW-1185">Reference proteome</keyword>
<evidence type="ECO:0000259" key="1">
    <source>
        <dbReference type="Pfam" id="PF00656"/>
    </source>
</evidence>
<evidence type="ECO:0000313" key="3">
    <source>
        <dbReference type="Proteomes" id="UP000030428"/>
    </source>
</evidence>
<dbReference type="AlphaFoldDB" id="A0A0A6PHZ3"/>
<feature type="domain" description="Peptidase C14 caspase" evidence="1">
    <location>
        <begin position="1"/>
        <end position="104"/>
    </location>
</feature>
<dbReference type="InterPro" id="IPR011600">
    <property type="entry name" value="Pept_C14_caspase"/>
</dbReference>
<dbReference type="Pfam" id="PF00656">
    <property type="entry name" value="Peptidase_C14"/>
    <property type="match status" value="1"/>
</dbReference>